<evidence type="ECO:0000313" key="5">
    <source>
        <dbReference type="Proteomes" id="UP000650582"/>
    </source>
</evidence>
<comment type="caution">
    <text evidence="4">The sequence shown here is derived from an EMBL/GenBank/DDBJ whole genome shotgun (WGS) entry which is preliminary data.</text>
</comment>
<feature type="compositionally biased region" description="Polar residues" evidence="3">
    <location>
        <begin position="52"/>
        <end position="62"/>
    </location>
</feature>
<dbReference type="PANTHER" id="PTHR37534:SF46">
    <property type="entry name" value="ZN(II)2CYS6 TRANSCRIPTION FACTOR (EUROFUNG)"/>
    <property type="match status" value="1"/>
</dbReference>
<protein>
    <recommendedName>
        <fullName evidence="6">Fungal-specific transcription factor domain protein</fullName>
    </recommendedName>
</protein>
<dbReference type="Pfam" id="PF11951">
    <property type="entry name" value="Fungal_trans_2"/>
    <property type="match status" value="1"/>
</dbReference>
<dbReference type="AlphaFoldDB" id="A0A8H7LKG7"/>
<dbReference type="EMBL" id="JACYCC010000037">
    <property type="protein sequence ID" value="KAF8680022.1"/>
    <property type="molecule type" value="Genomic_DNA"/>
</dbReference>
<sequence>MPAMHKCWKNLQLRVRGTVWRRDSSNQKDQTSTAVNKLFARSGTHHGDLPGSISSQASSSLPESDRRLIETPVMDNVISEAPALPIGSTLVVPDDGADYDPEGIRTLLFMAPTMDRNTPDNSLSFVLQCYSQWAIFSTFEPLEMVHRIRDNVIQRFASKDTRIKTILMANVLRGFPQELAIGGKSMSVLTYLAHEVQKSGRYYITKLHRPKIDEDKRNATRILDHAFEVVTLQLYTQPTIAFAKSFDEIAAIFRYACPDLPGKPVNLPKIMLGTDTSLQWFACMDITHGALTGKPTYFQYDVPFSLHLCEQTPSYQSFQSIYGIPNQIIMFFAWVNSLCETPRTGDSREMVAWAEEMLPQIKFTAGESGDPLLRLGRIAVQECWRFAAYIYLYMTLCRADAHDPRVVRAQRGLMRLIKGMKQGRNPDLFLAPMAIAGVVAWRDNDRAIIRRRYSSIRECSSQGTMLNECVMQLEDIWKRTREENRPAVWSDLRIAFRRVTGK</sequence>
<accession>A0A8H7LKG7</accession>
<dbReference type="InterPro" id="IPR021858">
    <property type="entry name" value="Fun_TF"/>
</dbReference>
<name>A0A8H7LKG7_9AGAM</name>
<evidence type="ECO:0000313" key="4">
    <source>
        <dbReference type="EMBL" id="KAF8680022.1"/>
    </source>
</evidence>
<dbReference type="GO" id="GO:0005634">
    <property type="term" value="C:nucleus"/>
    <property type="evidence" value="ECO:0007669"/>
    <property type="project" value="UniProtKB-SubCell"/>
</dbReference>
<organism evidence="4 5">
    <name type="scientific">Rhizoctonia solani</name>
    <dbReference type="NCBI Taxonomy" id="456999"/>
    <lineage>
        <taxon>Eukaryota</taxon>
        <taxon>Fungi</taxon>
        <taxon>Dikarya</taxon>
        <taxon>Basidiomycota</taxon>
        <taxon>Agaricomycotina</taxon>
        <taxon>Agaricomycetes</taxon>
        <taxon>Cantharellales</taxon>
        <taxon>Ceratobasidiaceae</taxon>
        <taxon>Rhizoctonia</taxon>
    </lineage>
</organism>
<evidence type="ECO:0000256" key="2">
    <source>
        <dbReference type="ARBA" id="ARBA00023242"/>
    </source>
</evidence>
<reference evidence="4" key="1">
    <citation type="submission" date="2020-09" db="EMBL/GenBank/DDBJ databases">
        <title>Comparative genome analyses of four rice-infecting Rhizoctonia solani isolates reveal extensive enrichment of homogalacturonan modification genes.</title>
        <authorList>
            <person name="Lee D.-Y."/>
            <person name="Jeon J."/>
            <person name="Kim K.-T."/>
            <person name="Cheong K."/>
            <person name="Song H."/>
            <person name="Choi G."/>
            <person name="Ko J."/>
            <person name="Opiyo S.O."/>
            <person name="Zuo S."/>
            <person name="Madhav S."/>
            <person name="Lee Y.-H."/>
            <person name="Wang G.-L."/>
        </authorList>
    </citation>
    <scope>NUCLEOTIDE SEQUENCE</scope>
    <source>
        <strain evidence="4">AG1-IA YN-7</strain>
    </source>
</reference>
<comment type="subcellular location">
    <subcellularLocation>
        <location evidence="1">Nucleus</location>
    </subcellularLocation>
</comment>
<evidence type="ECO:0000256" key="3">
    <source>
        <dbReference type="SAM" id="MobiDB-lite"/>
    </source>
</evidence>
<dbReference type="Proteomes" id="UP000650582">
    <property type="component" value="Unassembled WGS sequence"/>
</dbReference>
<feature type="region of interest" description="Disordered" evidence="3">
    <location>
        <begin position="45"/>
        <end position="64"/>
    </location>
</feature>
<keyword evidence="2" id="KW-0539">Nucleus</keyword>
<dbReference type="PANTHER" id="PTHR37534">
    <property type="entry name" value="TRANSCRIPTIONAL ACTIVATOR PROTEIN UGA3"/>
    <property type="match status" value="1"/>
</dbReference>
<evidence type="ECO:0000256" key="1">
    <source>
        <dbReference type="ARBA" id="ARBA00004123"/>
    </source>
</evidence>
<gene>
    <name evidence="4" type="ORF">RHS04_04863</name>
</gene>
<proteinExistence type="predicted"/>
<evidence type="ECO:0008006" key="6">
    <source>
        <dbReference type="Google" id="ProtNLM"/>
    </source>
</evidence>